<name>A0A7S2YDU0_9STRA</name>
<keyword evidence="2" id="KW-0489">Methyltransferase</keyword>
<organism evidence="4">
    <name type="scientific">Entomoneis paludosa</name>
    <dbReference type="NCBI Taxonomy" id="265537"/>
    <lineage>
        <taxon>Eukaryota</taxon>
        <taxon>Sar</taxon>
        <taxon>Stramenopiles</taxon>
        <taxon>Ochrophyta</taxon>
        <taxon>Bacillariophyta</taxon>
        <taxon>Bacillariophyceae</taxon>
        <taxon>Bacillariophycidae</taxon>
        <taxon>Entomoneidaceae</taxon>
        <taxon>Entomoneis</taxon>
    </lineage>
</organism>
<dbReference type="PANTHER" id="PTHR12176:SF79">
    <property type="entry name" value="METHYLTRANSFERASE TYPE 11 DOMAIN-CONTAINING PROTEIN"/>
    <property type="match status" value="1"/>
</dbReference>
<evidence type="ECO:0000256" key="1">
    <source>
        <dbReference type="ARBA" id="ARBA00008361"/>
    </source>
</evidence>
<keyword evidence="3" id="KW-0808">Transferase</keyword>
<dbReference type="AlphaFoldDB" id="A0A7S2YDU0"/>
<reference evidence="4" key="1">
    <citation type="submission" date="2021-01" db="EMBL/GenBank/DDBJ databases">
        <authorList>
            <person name="Corre E."/>
            <person name="Pelletier E."/>
            <person name="Niang G."/>
            <person name="Scheremetjew M."/>
            <person name="Finn R."/>
            <person name="Kale V."/>
            <person name="Holt S."/>
            <person name="Cochrane G."/>
            <person name="Meng A."/>
            <person name="Brown T."/>
            <person name="Cohen L."/>
        </authorList>
    </citation>
    <scope>NUCLEOTIDE SEQUENCE</scope>
    <source>
        <strain evidence="4">CCMP125</strain>
    </source>
</reference>
<evidence type="ECO:0000256" key="3">
    <source>
        <dbReference type="ARBA" id="ARBA00022679"/>
    </source>
</evidence>
<sequence>MQNPRTLQLWDSFYQSKVQEEGESHEEEWIIRPTDALMHQLLLPCFAQFSSGPTAAHLDILEIGCGTSSFSKSILAFWKKQEQENTALFQRTGPIELRILATDVSKTCIYHNKRRDCSLILDTISSSLPSLQYATLNAVEPTAEELQMLEQWGSFDLVFDKGGLDTFLFRSRYRGSDRADHPVVHSILQNIFSWLRPVTGIYTTITPRVKIKPLRNFGGFSQIDRRNLSAEASTAPLGDPNAVAAAKLELKSVQLKPVEFFAYICYRNESFNPAEGIELDAQQELAPLDSDACQKCKTKFSEFRGSLCLGSKSAKAWRREWKGHQSHCKGC</sequence>
<protein>
    <recommendedName>
        <fullName evidence="5">Methyltransferase domain-containing protein</fullName>
    </recommendedName>
</protein>
<dbReference type="PANTHER" id="PTHR12176">
    <property type="entry name" value="SAM-DEPENDENT METHYLTRANSFERASE SUPERFAMILY PROTEIN"/>
    <property type="match status" value="1"/>
</dbReference>
<evidence type="ECO:0008006" key="5">
    <source>
        <dbReference type="Google" id="ProtNLM"/>
    </source>
</evidence>
<evidence type="ECO:0000256" key="2">
    <source>
        <dbReference type="ARBA" id="ARBA00022603"/>
    </source>
</evidence>
<dbReference type="SUPFAM" id="SSF53335">
    <property type="entry name" value="S-adenosyl-L-methionine-dependent methyltransferases"/>
    <property type="match status" value="1"/>
</dbReference>
<dbReference type="EMBL" id="HBHT01020855">
    <property type="protein sequence ID" value="CAD9970112.1"/>
    <property type="molecule type" value="Transcribed_RNA"/>
</dbReference>
<accession>A0A7S2YDU0</accession>
<evidence type="ECO:0000313" key="4">
    <source>
        <dbReference type="EMBL" id="CAD9970112.1"/>
    </source>
</evidence>
<dbReference type="GO" id="GO:0032259">
    <property type="term" value="P:methylation"/>
    <property type="evidence" value="ECO:0007669"/>
    <property type="project" value="UniProtKB-KW"/>
</dbReference>
<dbReference type="GO" id="GO:0008168">
    <property type="term" value="F:methyltransferase activity"/>
    <property type="evidence" value="ECO:0007669"/>
    <property type="project" value="UniProtKB-KW"/>
</dbReference>
<dbReference type="InterPro" id="IPR051419">
    <property type="entry name" value="Lys/N-term_MeTrsfase_sf"/>
</dbReference>
<proteinExistence type="inferred from homology"/>
<dbReference type="InterPro" id="IPR029063">
    <property type="entry name" value="SAM-dependent_MTases_sf"/>
</dbReference>
<gene>
    <name evidence="4" type="ORF">APAL1065_LOCUS13958</name>
</gene>
<dbReference type="Gene3D" id="3.40.50.150">
    <property type="entry name" value="Vaccinia Virus protein VP39"/>
    <property type="match status" value="1"/>
</dbReference>
<comment type="similarity">
    <text evidence="1">Belongs to the methyltransferase superfamily.</text>
</comment>